<dbReference type="InterPro" id="IPR002052">
    <property type="entry name" value="DNA_methylase_N6_adenine_CS"/>
</dbReference>
<gene>
    <name evidence="4" type="ORF">GGQ73_003022</name>
</gene>
<evidence type="ECO:0000259" key="3">
    <source>
        <dbReference type="PROSITE" id="PS51194"/>
    </source>
</evidence>
<keyword evidence="4" id="KW-0808">Transferase</keyword>
<evidence type="ECO:0000256" key="2">
    <source>
        <dbReference type="SAM" id="Phobius"/>
    </source>
</evidence>
<dbReference type="InterPro" id="IPR027417">
    <property type="entry name" value="P-loop_NTPase"/>
</dbReference>
<dbReference type="Gene3D" id="3.40.50.300">
    <property type="entry name" value="P-loop containing nucleotide triphosphate hydrolases"/>
    <property type="match status" value="2"/>
</dbReference>
<dbReference type="GO" id="GO:0006304">
    <property type="term" value="P:DNA modification"/>
    <property type="evidence" value="ECO:0007669"/>
    <property type="project" value="InterPro"/>
</dbReference>
<dbReference type="InterPro" id="IPR041639">
    <property type="entry name" value="LPD39"/>
</dbReference>
<keyword evidence="5" id="KW-1185">Reference proteome</keyword>
<feature type="transmembrane region" description="Helical" evidence="2">
    <location>
        <begin position="4849"/>
        <end position="4876"/>
    </location>
</feature>
<comment type="caution">
    <text evidence="4">The sequence shown here is derived from an EMBL/GenBank/DDBJ whole genome shotgun (WGS) entry which is preliminary data.</text>
</comment>
<dbReference type="Pfam" id="PF07669">
    <property type="entry name" value="Eco57I"/>
    <property type="match status" value="1"/>
</dbReference>
<keyword evidence="2" id="KW-0812">Transmembrane</keyword>
<proteinExistence type="predicted"/>
<keyword evidence="2" id="KW-1133">Transmembrane helix</keyword>
<feature type="compositionally biased region" description="Basic and acidic residues" evidence="1">
    <location>
        <begin position="4202"/>
        <end position="4217"/>
    </location>
</feature>
<dbReference type="SUPFAM" id="SSF53335">
    <property type="entry name" value="S-adenosyl-L-methionine-dependent methyltransferases"/>
    <property type="match status" value="1"/>
</dbReference>
<feature type="compositionally biased region" description="Basic and acidic residues" evidence="1">
    <location>
        <begin position="1239"/>
        <end position="1252"/>
    </location>
</feature>
<dbReference type="InterPro" id="IPR029063">
    <property type="entry name" value="SAM-dependent_MTases_sf"/>
</dbReference>
<name>A0A7W6G2G3_9HYPH</name>
<dbReference type="Pfam" id="PF18823">
    <property type="entry name" value="InPase"/>
    <property type="match status" value="1"/>
</dbReference>
<reference evidence="4 5" key="1">
    <citation type="submission" date="2020-08" db="EMBL/GenBank/DDBJ databases">
        <title>Genomic Encyclopedia of Type Strains, Phase IV (KMG-IV): sequencing the most valuable type-strain genomes for metagenomic binning, comparative biology and taxonomic classification.</title>
        <authorList>
            <person name="Goeker M."/>
        </authorList>
    </citation>
    <scope>NUCLEOTIDE SEQUENCE [LARGE SCALE GENOMIC DNA]</scope>
    <source>
        <strain evidence="4 5">DSM 26438</strain>
    </source>
</reference>
<dbReference type="GO" id="GO:0032259">
    <property type="term" value="P:methylation"/>
    <property type="evidence" value="ECO:0007669"/>
    <property type="project" value="UniProtKB-KW"/>
</dbReference>
<keyword evidence="4" id="KW-0489">Methyltransferase</keyword>
<dbReference type="Pfam" id="PF07486">
    <property type="entry name" value="Hydrolase_2"/>
    <property type="match status" value="1"/>
</dbReference>
<evidence type="ECO:0000256" key="1">
    <source>
        <dbReference type="SAM" id="MobiDB-lite"/>
    </source>
</evidence>
<feature type="compositionally biased region" description="Basic and acidic residues" evidence="1">
    <location>
        <begin position="2048"/>
        <end position="2074"/>
    </location>
</feature>
<dbReference type="NCBIfam" id="NF032893">
    <property type="entry name" value="tail-700"/>
    <property type="match status" value="1"/>
</dbReference>
<dbReference type="SMART" id="SM00487">
    <property type="entry name" value="DEXDc"/>
    <property type="match status" value="1"/>
</dbReference>
<feature type="region of interest" description="Disordered" evidence="1">
    <location>
        <begin position="4184"/>
        <end position="4217"/>
    </location>
</feature>
<organism evidence="4 5">
    <name type="scientific">Rhizobium skierniewicense</name>
    <dbReference type="NCBI Taxonomy" id="984260"/>
    <lineage>
        <taxon>Bacteria</taxon>
        <taxon>Pseudomonadati</taxon>
        <taxon>Pseudomonadota</taxon>
        <taxon>Alphaproteobacteria</taxon>
        <taxon>Hyphomicrobiales</taxon>
        <taxon>Rhizobiaceae</taxon>
        <taxon>Rhizobium/Agrobacterium group</taxon>
        <taxon>Rhizobium</taxon>
    </lineage>
</organism>
<dbReference type="InterPro" id="IPR009045">
    <property type="entry name" value="Zn_M74/Hedgehog-like"/>
</dbReference>
<dbReference type="InterPro" id="IPR001650">
    <property type="entry name" value="Helicase_C-like"/>
</dbReference>
<evidence type="ECO:0000313" key="5">
    <source>
        <dbReference type="Proteomes" id="UP000565286"/>
    </source>
</evidence>
<dbReference type="GO" id="GO:0016787">
    <property type="term" value="F:hydrolase activity"/>
    <property type="evidence" value="ECO:0007669"/>
    <property type="project" value="InterPro"/>
</dbReference>
<dbReference type="PROSITE" id="PS00092">
    <property type="entry name" value="N6_MTASE"/>
    <property type="match status" value="1"/>
</dbReference>
<feature type="region of interest" description="Disordered" evidence="1">
    <location>
        <begin position="1689"/>
        <end position="1722"/>
    </location>
</feature>
<feature type="compositionally biased region" description="Basic and acidic residues" evidence="1">
    <location>
        <begin position="1996"/>
        <end position="2010"/>
    </location>
</feature>
<feature type="transmembrane region" description="Helical" evidence="2">
    <location>
        <begin position="4639"/>
        <end position="4665"/>
    </location>
</feature>
<dbReference type="EMBL" id="JACIDV010000008">
    <property type="protein sequence ID" value="MBB3947058.1"/>
    <property type="molecule type" value="Genomic_DNA"/>
</dbReference>
<dbReference type="Proteomes" id="UP000565286">
    <property type="component" value="Unassembled WGS sequence"/>
</dbReference>
<dbReference type="Gene3D" id="3.30.1380.10">
    <property type="match status" value="1"/>
</dbReference>
<dbReference type="InterPro" id="IPR041595">
    <property type="entry name" value="Inorganic_Pase"/>
</dbReference>
<dbReference type="RefSeq" id="WP_210290134.1">
    <property type="nucleotide sequence ID" value="NZ_JACIDV010000008.1"/>
</dbReference>
<evidence type="ECO:0000313" key="4">
    <source>
        <dbReference type="EMBL" id="MBB3947058.1"/>
    </source>
</evidence>
<feature type="compositionally biased region" description="Basic residues" evidence="1">
    <location>
        <begin position="1707"/>
        <end position="1720"/>
    </location>
</feature>
<dbReference type="SUPFAM" id="SSF55166">
    <property type="entry name" value="Hedgehog/DD-peptidase"/>
    <property type="match status" value="1"/>
</dbReference>
<feature type="region of interest" description="Disordered" evidence="1">
    <location>
        <begin position="1222"/>
        <end position="1254"/>
    </location>
</feature>
<dbReference type="InterPro" id="IPR052933">
    <property type="entry name" value="DNA_Protect_Modify"/>
</dbReference>
<accession>A0A7W6G2G3</accession>
<feature type="compositionally biased region" description="Polar residues" evidence="1">
    <location>
        <begin position="4187"/>
        <end position="4200"/>
    </location>
</feature>
<dbReference type="GO" id="GO:0009007">
    <property type="term" value="F:site-specific DNA-methyltransferase (adenine-specific) activity"/>
    <property type="evidence" value="ECO:0007669"/>
    <property type="project" value="UniProtKB-EC"/>
</dbReference>
<feature type="compositionally biased region" description="Basic and acidic residues" evidence="1">
    <location>
        <begin position="820"/>
        <end position="837"/>
    </location>
</feature>
<dbReference type="Pfam" id="PF18858">
    <property type="entry name" value="LPD39"/>
    <property type="match status" value="1"/>
</dbReference>
<feature type="region of interest" description="Disordered" evidence="1">
    <location>
        <begin position="289"/>
        <end position="311"/>
    </location>
</feature>
<dbReference type="PANTHER" id="PTHR41313">
    <property type="entry name" value="ADENINE-SPECIFIC METHYLTRANSFERASE"/>
    <property type="match status" value="1"/>
</dbReference>
<feature type="compositionally biased region" description="Basic and acidic residues" evidence="1">
    <location>
        <begin position="1689"/>
        <end position="1706"/>
    </location>
</feature>
<dbReference type="InterPro" id="IPR011105">
    <property type="entry name" value="Cell_wall_hydrolase_SleB"/>
</dbReference>
<dbReference type="InterPro" id="IPR006935">
    <property type="entry name" value="Helicase/UvrB_N"/>
</dbReference>
<protein>
    <submittedName>
        <fullName evidence="4">N12 class adenine-specific DNA methylase</fullName>
    </submittedName>
</protein>
<dbReference type="InterPro" id="IPR011639">
    <property type="entry name" value="MethylTrfase_TaqI-like_dom"/>
</dbReference>
<keyword evidence="2" id="KW-0472">Membrane</keyword>
<dbReference type="Gene3D" id="1.10.10.2520">
    <property type="entry name" value="Cell wall hydrolase SleB, domain 1"/>
    <property type="match status" value="1"/>
</dbReference>
<dbReference type="PROSITE" id="PS51194">
    <property type="entry name" value="HELICASE_CTER"/>
    <property type="match status" value="1"/>
</dbReference>
<dbReference type="GO" id="GO:0005524">
    <property type="term" value="F:ATP binding"/>
    <property type="evidence" value="ECO:0007669"/>
    <property type="project" value="InterPro"/>
</dbReference>
<dbReference type="InterPro" id="IPR042047">
    <property type="entry name" value="SleB_dom1"/>
</dbReference>
<sequence>MPIVIGLGTDAEWNDPLNLYGGNAPGLSPTNESLNAPKPVETKPSFLANMDERDRTDLVNTVLAEAAGEGDEGMAGVAAVIKNRSGIRGLSPAEVVRQPKQFTGYEAPGAEVAKSFNDPNARANAERIIDGVFNGEIPDPTVGPDGKGADHYHADSVNPDWAGKMPATAKIGRHQYYNSKGEPQAQVQVQASAFVPEQDPLGLYGPKGQFRDLLKGEEKSSAPNPEAKGLARLVREPEEKHNSGGGKLNFVHAGQEKIAPQFEAILTDTSKAMGKDFTINSGYRAPTHKVEAAKPGGPGEHADGTASDISMKGMSEPERAQLVRELYSRGARRFITYKNSPDMLHVDLKDQTGKGTPWFMFDKSNRNLPNAPAWFQDVAANPGENSVAPTVAAGKGIVVDENYAPSDGLGLYAGSVNPMEAEAKALAQAKAASDAEEAKRLENERLTADVNANNATVDQALAKSNGRLAAVSETEAADWQKKWDEENRSGSTFGDLMRRWGTGAANTSQSMTNLNTLLINKLPGGETINSTLDSIDRWLGGGKTIAEKRAEGIEKQSATLTPEGEAARDKKWWDDENKTLGPAWTDPRSYLGAIAESGPATVASMLPSGILARGAFLSSVASGATTQAAAATAARTATIAGGITEGLLGGADAAQSVKQRISELPREQLLASDAVKQLIDTGMSEQQAIDSISEDAQTQALLTAGVVTGSFGGMGDRALAKIIAEGVEGGIARRIGVGAAKGMVGEGIFEEAPQSAGQTIAENAAIQRVNPDQEITEGLGEAVASGVATGGAMGGGMGAAGGAARPSHSAGTATPVAPEPDNRGPLRRAADHAEQRNAARAAAQPAQVPQDGRPRPTATVRVDAEGVEPFMGTVESYEGDEAVVVDSGSGEVYQVPLANITEIAPPIGDYRYPEKSIDAMPELSGDPAMEPLAPMSAQVKSEVPPRSEDKPATELRPIRPQPGQRVIVDTPEAGRFAARIERYENDGDEAIVIDDSGKPFQVPTTAMNVSSLTPAQIEAQELERNPPIEREIGDAGPNSRKIGKSTVLLPDENHAALYDLAREQAIAKRLGGTSQVDMGSVLPTERKRLADAFRIKVEDLASMADDYRYRAERAARESKSTLPVKLHSVNERILKQRQSAKAKDAAELPIQSSDADATWWDVDLTDQARKGILQQAGIQRSEKSMWKVLTPALKKKLVDVRDAQSAANETVETLAGRFKTAKGSSYDIHPDGTTTRTKALRDQPGHEGDSGKKARTARTVYVDTNAGALSAAGLTLTDPKKGARVAIRDGKATLVTWNGKENGWGASPESRGITIHDTPAVGRYPLELWDQVEDVPGYTAYSRMHAGNAIVEYDGNSDRAANEAATSPTNDLPEPSQAQKEAGNYKVGRLKLGGLDISVENPAGSERKGKSQSGKEWSVKMKSHYGYILGTVGKDKDHIDIFVRPGTETLDDAAPVFVVDQRDPARGRFDEHKVMAGFDNEAEAKAAYLENYTAGWKGLGDISQTTMGEFKNWLKSGKTSEPFAPKWFSSQEKADAYVVRNKMGQTHDVVQRGKRFEVQERTKAQAAKERTNPNTPDWGKHPWDEIWGSDAEVISDALSRIASTNGGDTPISDAVKAGATNKELLELIEARWGEGGAGGRRYMIETRKGPTVAITLEKDNGNERVVLKGKELADAIRSEFVVSLEDMKREHEAREKGRSADIERPAKAKPARSGQRRKLYRGASKEEIDALRNGSFAFRPGQTGIMFTSDRETASYFGNANKGEAVAVTIPADAKAINRGQIRESTPEWYALRDEAFKDLEPGADAEGAIRNEALRQGYEIVMYKSGNGEYDVVEVLDPSIIDVSQEPKAATAPKPTPKVSQNKIFTEDAAAKARELLRKKFSGNTLNSGIDPELLQAGLTLAGYHIEKGARTFAAYASAMLADLGEGSRPYLKSWYMGVKYDPRASAFDGMSSAADVEATDVNALNGAPNEPEQLDRAGASALERVPAEPVQGTESRRDAGRGAEERGGADISGSEPARGGRVQAGRSVADGQGELSVAPARGNRAASERPDVARSDEGRSSRTENSRDRVEEGSFGPILRGYEGKWREAALELERRQTGDAIGALSHPDVGPIDLVWGTEGTDQNNGSGLAKLIAWHPEVLSDLQGFLDRLKVVESRSTSRRIQLADESGNAGVRLDFDGAAKTWLLTAYETGKRRTEKSSRRLSDLWGGRETAPSSPRVENIASALKDVQSAATPAQQRQTDYVITDEDALGEGGQKAKFKSNIAAIELVKKLEEERRPATRDEQSVLAKWVGWGGLRTAFPREDGSVAKGWEREADQLKDLLTKEEYSAAESSTRNAHYTAPNIVNAAWIIAQRLGFQGGQILEPSVGAGNFLGLMPGELRSASRVSGVELDRITGLIAKNLYPNANIQAPMGFEKLSLPNDYFDLAIGNPPFGSERLYDKERSHLNKLSIHNFFFAKAIETLRPGGVLAMVVTNRFLDGQSAAARNLIHAKADFIGAIRLPNNAFLKNAGTEVTTDIVLLQRREAGQAPKSSEWLEVKDYRGKDGNVVPLNAYFAKNPEMMLGDFGAYGTMYGPDEPALVARGGQDTPAELAKAIETLPQNIMGEPVAARVTETVTVPETVNDVQVGTMFAAPDGTIHVREQDHIGEARSKAVTFPNDTAKERVSGMVRVRDAFARLRRAQISDTAKPEQVENLRRRLNTFYDASVNKHGPINSDANKRLFRDDPTWPQISALEQKFDKGLSAAVAKKTGEKARPATAEKAAIFTRRTQQPYQRPTSAATAKDALATVLNDYGRINLEAMSRLYGKSTEAIVDELGPLVYRTPTGSYETADQYLSGNVKQKLAEAERASAQDPEFRRNVNALRDVIPADIEAIDIDVKPGAPWLPAKHVEDFVSHITQASIAPRAFYSAANAKWDLTVPQVTPAAQTQWGTDRAAVGTVLSAVMNGQSITIHDRTSDGKSVVNQAATDAANEKAERVKAEWRKWLWQDDARRDQLSRLYNDTFNTDVMQQFDGSHLTLPGKVSDDIIDLRPSQKNFIWRTLQSGTALADHTVGAGKTFAAIASIMEKRRTGQARKPMLVVPNHLVGQWAADFVRLYPGAKVLAATKQDFEKDRRKRLFARIATGDWDAVIVAHSSFGRIGIDPNYEAQFIQQQMDDLEASMAEVRRETGQKSRNVAQLTKWRDGLKTKMERLLDSGRKDDGLTFDELGVDALYVDEAHEFKNLAYSTSMQRVAGLGNMAGSQKAADLYMKSRFVLEKTGNNNLVFLSGTPLSNTMAEMFTVQRYLDEKALRAMGVAHFDAWARVFGEVVTDWELSPSGQYKLNSRFAKFVNVPELMQRYRSFADVITNDDIIAQLAAQGKKFPLPKVKGGKPTNVVVERSPDQASFIGEGKSDDNGNLEFPRGSLVWRAENLPKKAEKGQDNMLKVMSDARKAALDMRLIDPSYGDYRKSKVHRAANEMKRIYDAWSDQRGTQLVFIDLSTPKKAQAAEAARFRDLMERADNGDEAAIEALDKVSPDDLLALESTFSVYDDLKQKLIDRGIPESEIAFIHDANTEAQKEELFGKVRSGRIRLLFGSTAKMGAGTNVQNRLVALHHLDAPWRPSDLEQRDGRGIRQGNELYGEDPDGFEIEILRYATKNTLDARQWQTIEAKARFIQQVRKGDMKTREIEDIAGEAANAAEMKAAASGNPLILEEMDTRRKLRQLEGQSVEHDREQHRIKAKIKSLTEEAAAIEKALPLVQSDAAMAAAAPAEFAGTIGGETFDKRKEFGAAIVAAMRKELIDKEGVRDLGEYAGFKIGIDPMGYGRAFHVTIRGKKEYSIPVDDASDVDAAGLATRIANTVKRIANQPEFDQSRAAEIKSQTPALERQIGEWAGAQELADTSARHNRLLDSLKPKPKSATPVAAVANADEFDAPTENKRPDPVVVGTANDLQTVGIPKAPAGKAIFKWAKDTVLRFGKNGHEYLMAVDDDGSVIEFGTAKKKAATGINNKLLGAFMNPDRRVVVLHNHPSNGPLSVTDIAMLAMPGLHSVWAFGANGAEMRGSLTPDAERAVSSASSPDALVAEWRRDMTDAHEAVDAFLRPLVERGTLDIAEGNSAYLYAPSIIAQKAGLIDISSNTNYDVSAIEGLDAKLDKLAVALKGLISDGTAGDNQRVSRRPARDVRHVAEVEGLASLGQPVVSARSGTTGLSETSSPDYQGKERGAEKRSSNGKRVTKDRIVEDLRGKLTDIQPALLKTIPLNYFSELARSNMTAVGDYLRVKRLMDAFRGTKHAEADAVAQDWLKYTRLGFAGKDKAKAQALADLMHDATLAGVDPSKTDEETKAKPGYDALRKRYLAMPPKGRELFNDVSVAYGKQADELDEILLDNVRKAQEIAQRNAEDRYKRTMQKIKDARLSGLDKKNAEEDATSAYKAETTKSRWAAKARLTKMRIAFENSRVEAPYFPLGRFGRYFVTVRDIDGAVLSFSKHETAAERDRMAREMRQDYPAGKVEVGVMEAGGDMRKAMDPRIVAEIEEILGGSNVGGDVMDQIWQRYLESMPDLSARKRFIHRKGTAGYSKDALRVFSSHMFHAAHQMARLKYGLELQELVNKTADQAKEADDQTRAMTLANELSNRHNWVMNPTGSKVAQTMTSTAFVWYLAASPGAALVNMTQTVMLGLPVLSAKFGGFGKAASALGKASADSLAGKGTVVSDRLTGDEKKAMDAFYESGLIDRTQSHDLAGVGETGVEYTPLRAKVMEKISWAFHRAEVWNREVTALAAYRMARDSGQSTSDAIDTAHDLTWKTHFDYSNSSRPAVLQNDFAKVALVFRQHNINMLYRVIRDIHQSTKGETAQARKEARYQLAGVLGMMTAMAGVTGTMGFSLAMMMAGMIFGDDDDPMAFEDQFKADVVDILGPQLGGILLNGAPGHYLGIDLSARIGMPDLWFRSPTRELQGKDEYQYWLAQSLGATVSLGEQLYTGFRVITDDGDVARGIEMMAPKAVRDLMKAYRYSQDGLTTIGKDQILAKDQIDATDIAAQALGFTPAKVSETWERNTALKNAETTVKRKRQRLINKWAMATMAGDKDTAAEALDGIKKFNSVRIHAAFPIKSETLKRSIQTRTKNAAKREDGVLIGNKALGTQLREKMAEPIYR</sequence>
<feature type="domain" description="Helicase C-terminal" evidence="3">
    <location>
        <begin position="3511"/>
        <end position="3661"/>
    </location>
</feature>
<dbReference type="PRINTS" id="PR00507">
    <property type="entry name" value="N12N6MTFRASE"/>
</dbReference>
<dbReference type="InterPro" id="IPR014001">
    <property type="entry name" value="Helicase_ATP-bd"/>
</dbReference>
<dbReference type="PANTHER" id="PTHR41313:SF1">
    <property type="entry name" value="DNA METHYLASE ADENINE-SPECIFIC DOMAIN-CONTAINING PROTEIN"/>
    <property type="match status" value="1"/>
</dbReference>
<feature type="region of interest" description="Disordered" evidence="1">
    <location>
        <begin position="798"/>
        <end position="857"/>
    </location>
</feature>
<dbReference type="Gene3D" id="3.40.50.150">
    <property type="entry name" value="Vaccinia Virus protein VP39"/>
    <property type="match status" value="1"/>
</dbReference>
<feature type="region of interest" description="Disordered" evidence="1">
    <location>
        <begin position="1983"/>
        <end position="2079"/>
    </location>
</feature>
<feature type="region of interest" description="Disordered" evidence="1">
    <location>
        <begin position="1359"/>
        <end position="1381"/>
    </location>
</feature>
<dbReference type="GO" id="GO:0003677">
    <property type="term" value="F:DNA binding"/>
    <property type="evidence" value="ECO:0007669"/>
    <property type="project" value="InterPro"/>
</dbReference>
<dbReference type="SUPFAM" id="SSF52540">
    <property type="entry name" value="P-loop containing nucleoside triphosphate hydrolases"/>
    <property type="match status" value="2"/>
</dbReference>
<feature type="region of interest" description="Disordered" evidence="1">
    <location>
        <begin position="1563"/>
        <end position="1583"/>
    </location>
</feature>
<dbReference type="Pfam" id="PF04851">
    <property type="entry name" value="ResIII"/>
    <property type="match status" value="1"/>
</dbReference>
<feature type="compositionally biased region" description="Low complexity" evidence="1">
    <location>
        <begin position="838"/>
        <end position="847"/>
    </location>
</feature>